<feature type="compositionally biased region" description="Basic and acidic residues" evidence="1">
    <location>
        <begin position="290"/>
        <end position="299"/>
    </location>
</feature>
<feature type="region of interest" description="Disordered" evidence="1">
    <location>
        <begin position="407"/>
        <end position="544"/>
    </location>
</feature>
<feature type="compositionally biased region" description="Low complexity" evidence="1">
    <location>
        <begin position="515"/>
        <end position="531"/>
    </location>
</feature>
<feature type="compositionally biased region" description="Basic and acidic residues" evidence="1">
    <location>
        <begin position="348"/>
        <end position="367"/>
    </location>
</feature>
<feature type="compositionally biased region" description="Low complexity" evidence="1">
    <location>
        <begin position="107"/>
        <end position="116"/>
    </location>
</feature>
<dbReference type="AlphaFoldDB" id="A0A4V4IZT3"/>
<organism evidence="2">
    <name type="scientific">Aureobasidium pullulans</name>
    <name type="common">Black yeast</name>
    <name type="synonym">Pullularia pullulans</name>
    <dbReference type="NCBI Taxonomy" id="5580"/>
    <lineage>
        <taxon>Eukaryota</taxon>
        <taxon>Fungi</taxon>
        <taxon>Dikarya</taxon>
        <taxon>Ascomycota</taxon>
        <taxon>Pezizomycotina</taxon>
        <taxon>Dothideomycetes</taxon>
        <taxon>Dothideomycetidae</taxon>
        <taxon>Dothideales</taxon>
        <taxon>Saccotheciaceae</taxon>
        <taxon>Aureobasidium</taxon>
    </lineage>
</organism>
<feature type="region of interest" description="Disordered" evidence="1">
    <location>
        <begin position="1"/>
        <end position="182"/>
    </location>
</feature>
<feature type="region of interest" description="Disordered" evidence="1">
    <location>
        <begin position="290"/>
        <end position="382"/>
    </location>
</feature>
<feature type="compositionally biased region" description="Polar residues" evidence="1">
    <location>
        <begin position="149"/>
        <end position="164"/>
    </location>
</feature>
<name>A0A4V4IZT3_AURPU</name>
<reference evidence="2" key="1">
    <citation type="submission" date="2018-10" db="EMBL/GenBank/DDBJ databases">
        <title>Fifty Aureobasidium pullulans genomes reveal a recombining polyextremotolerant generalist.</title>
        <authorList>
            <person name="Gostincar C."/>
            <person name="Turk M."/>
            <person name="Zajc J."/>
            <person name="Gunde-Cimerman N."/>
        </authorList>
    </citation>
    <scope>NUCLEOTIDE SEQUENCE [LARGE SCALE GENOMIC DNA]</scope>
    <source>
        <strain evidence="2">EXF-10085</strain>
    </source>
</reference>
<feature type="compositionally biased region" description="Acidic residues" evidence="1">
    <location>
        <begin position="415"/>
        <end position="430"/>
    </location>
</feature>
<gene>
    <name evidence="2" type="ORF">D6D13_06708</name>
</gene>
<proteinExistence type="predicted"/>
<accession>A0A4V4IZT3</accession>
<sequence length="644" mass="70473">MSSDGTSREPPTGSPNGRADESAGTPADLQGPPPDECPNGATNESVEEAAKAPIPPSIQPLNDTADKPASKPVKKTRTKPPPRAPHVNHKGGLNYLRMLPKTDKKPSTASPSSAPTHSRVQTRDLSGDTGPHQSIDMPPMYAEPAMYGPSTSQPPAQQSMQGGQPSMYPPTHPGIAAASQSGYHTGPYESSYMNPIQYAPAHTDGYGTPYTGHGRIPQMTTQVPNFSYQAYLDRMQMYQEQEQAQVGWNRAQAQRAEAEQAQARQLALQQRPEQTELQRRVELTSVRLEQEKEQERVAEPRSYSPRRHEPHAFAAPQPQRMVPFLFPPEIPSNGLAPSSSGSSSDAPLEFKRPRDSDQGPSHGRPEAHGNQSLKRPCKDGALHEAANSALHWADEAAATARSIQSVVAGAVDGGQEVEDEGEDEEGDEDANGSSDEDVRAQFFRRQRDDRDEEGPGQGQGQGHTQAPDQDHRNGDCDAEQNEDGNPPSDHHEPSSGQNNQQALGDDEILQQDSPPQVSSDHSSLPSPSSPEQSPPSPSHSPFASTQLRTLRSTLSQPPPCTLPTLKESTIEPAHTIPFVPYEPLIWNSIRPIERPRYPARDITNAYKRGREAIAEIDWQKNKMRFISGIEGPMERRRGCVWVRR</sequence>
<evidence type="ECO:0000313" key="2">
    <source>
        <dbReference type="EMBL" id="THX06168.1"/>
    </source>
</evidence>
<protein>
    <submittedName>
        <fullName evidence="2">Uncharacterized protein</fullName>
    </submittedName>
</protein>
<evidence type="ECO:0000256" key="1">
    <source>
        <dbReference type="SAM" id="MobiDB-lite"/>
    </source>
</evidence>
<comment type="caution">
    <text evidence="2">The sequence shown here is derived from an EMBL/GenBank/DDBJ whole genome shotgun (WGS) entry which is preliminary data.</text>
</comment>
<dbReference type="EMBL" id="QZAS01000024">
    <property type="protein sequence ID" value="THX06168.1"/>
    <property type="molecule type" value="Genomic_DNA"/>
</dbReference>